<evidence type="ECO:0000313" key="2">
    <source>
        <dbReference type="Proteomes" id="UP001607303"/>
    </source>
</evidence>
<comment type="caution">
    <text evidence="1">The sequence shown here is derived from an EMBL/GenBank/DDBJ whole genome shotgun (WGS) entry which is preliminary data.</text>
</comment>
<dbReference type="Proteomes" id="UP001607303">
    <property type="component" value="Unassembled WGS sequence"/>
</dbReference>
<sequence>MRLGVGEKGGKWELVVGGWVGGEAKEPSVGCNLSCRIRFKIIDPPGGWRIASHYFWTDGNPHREAGLRKIKTRRSLAPDEKFDGLIDRNEHLRITREQTSGLSSNRRTQKLRIIVGRSIFMFSNGSRAS</sequence>
<accession>A0ABD2BJ47</accession>
<reference evidence="1 2" key="1">
    <citation type="journal article" date="2024" name="Ann. Entomol. Soc. Am.">
        <title>Genomic analyses of the southern and eastern yellowjacket wasps (Hymenoptera: Vespidae) reveal evolutionary signatures of social life.</title>
        <authorList>
            <person name="Catto M.A."/>
            <person name="Caine P.B."/>
            <person name="Orr S.E."/>
            <person name="Hunt B.G."/>
            <person name="Goodisman M.A.D."/>
        </authorList>
    </citation>
    <scope>NUCLEOTIDE SEQUENCE [LARGE SCALE GENOMIC DNA]</scope>
    <source>
        <strain evidence="1">232</strain>
        <tissue evidence="1">Head and thorax</tissue>
    </source>
</reference>
<dbReference type="AlphaFoldDB" id="A0ABD2BJ47"/>
<organism evidence="1 2">
    <name type="scientific">Vespula maculifrons</name>
    <name type="common">Eastern yellow jacket</name>
    <name type="synonym">Wasp</name>
    <dbReference type="NCBI Taxonomy" id="7453"/>
    <lineage>
        <taxon>Eukaryota</taxon>
        <taxon>Metazoa</taxon>
        <taxon>Ecdysozoa</taxon>
        <taxon>Arthropoda</taxon>
        <taxon>Hexapoda</taxon>
        <taxon>Insecta</taxon>
        <taxon>Pterygota</taxon>
        <taxon>Neoptera</taxon>
        <taxon>Endopterygota</taxon>
        <taxon>Hymenoptera</taxon>
        <taxon>Apocrita</taxon>
        <taxon>Aculeata</taxon>
        <taxon>Vespoidea</taxon>
        <taxon>Vespidae</taxon>
        <taxon>Vespinae</taxon>
        <taxon>Vespula</taxon>
    </lineage>
</organism>
<keyword evidence="2" id="KW-1185">Reference proteome</keyword>
<evidence type="ECO:0000313" key="1">
    <source>
        <dbReference type="EMBL" id="KAL2732788.1"/>
    </source>
</evidence>
<name>A0ABD2BJ47_VESMC</name>
<gene>
    <name evidence="1" type="ORF">V1477_015029</name>
</gene>
<dbReference type="EMBL" id="JAYRBN010000075">
    <property type="protein sequence ID" value="KAL2732788.1"/>
    <property type="molecule type" value="Genomic_DNA"/>
</dbReference>
<protein>
    <submittedName>
        <fullName evidence="1">Uncharacterized protein</fullName>
    </submittedName>
</protein>
<proteinExistence type="predicted"/>